<feature type="region of interest" description="Disordered" evidence="1">
    <location>
        <begin position="1287"/>
        <end position="1337"/>
    </location>
</feature>
<feature type="region of interest" description="Disordered" evidence="1">
    <location>
        <begin position="527"/>
        <end position="614"/>
    </location>
</feature>
<feature type="compositionally biased region" description="Basic and acidic residues" evidence="1">
    <location>
        <begin position="802"/>
        <end position="811"/>
    </location>
</feature>
<feature type="compositionally biased region" description="Polar residues" evidence="1">
    <location>
        <begin position="463"/>
        <end position="486"/>
    </location>
</feature>
<dbReference type="PANTHER" id="PTHR47644">
    <property type="entry name" value="AGAP008221-PA"/>
    <property type="match status" value="1"/>
</dbReference>
<feature type="compositionally biased region" description="Basic residues" evidence="1">
    <location>
        <begin position="949"/>
        <end position="958"/>
    </location>
</feature>
<feature type="non-terminal residue" evidence="2">
    <location>
        <position position="1367"/>
    </location>
</feature>
<feature type="region of interest" description="Disordered" evidence="1">
    <location>
        <begin position="365"/>
        <end position="390"/>
    </location>
</feature>
<feature type="region of interest" description="Disordered" evidence="1">
    <location>
        <begin position="705"/>
        <end position="734"/>
    </location>
</feature>
<dbReference type="EMBL" id="CAXKWB010033251">
    <property type="protein sequence ID" value="CAL4142511.1"/>
    <property type="molecule type" value="Genomic_DNA"/>
</dbReference>
<feature type="compositionally biased region" description="Acidic residues" evidence="1">
    <location>
        <begin position="1303"/>
        <end position="1316"/>
    </location>
</feature>
<keyword evidence="3" id="KW-1185">Reference proteome</keyword>
<feature type="compositionally biased region" description="Basic and acidic residues" evidence="1">
    <location>
        <begin position="600"/>
        <end position="612"/>
    </location>
</feature>
<feature type="compositionally biased region" description="Polar residues" evidence="1">
    <location>
        <begin position="866"/>
        <end position="884"/>
    </location>
</feature>
<feature type="compositionally biased region" description="Basic and acidic residues" evidence="1">
    <location>
        <begin position="527"/>
        <end position="543"/>
    </location>
</feature>
<feature type="non-terminal residue" evidence="2">
    <location>
        <position position="1"/>
    </location>
</feature>
<feature type="region of interest" description="Disordered" evidence="1">
    <location>
        <begin position="857"/>
        <end position="1068"/>
    </location>
</feature>
<organism evidence="2 3">
    <name type="scientific">Meganyctiphanes norvegica</name>
    <name type="common">Northern krill</name>
    <name type="synonym">Thysanopoda norvegica</name>
    <dbReference type="NCBI Taxonomy" id="48144"/>
    <lineage>
        <taxon>Eukaryota</taxon>
        <taxon>Metazoa</taxon>
        <taxon>Ecdysozoa</taxon>
        <taxon>Arthropoda</taxon>
        <taxon>Crustacea</taxon>
        <taxon>Multicrustacea</taxon>
        <taxon>Malacostraca</taxon>
        <taxon>Eumalacostraca</taxon>
        <taxon>Eucarida</taxon>
        <taxon>Euphausiacea</taxon>
        <taxon>Euphausiidae</taxon>
        <taxon>Meganyctiphanes</taxon>
    </lineage>
</organism>
<name>A0AAV2RY97_MEGNR</name>
<feature type="compositionally biased region" description="Basic and acidic residues" evidence="1">
    <location>
        <begin position="1049"/>
        <end position="1060"/>
    </location>
</feature>
<feature type="compositionally biased region" description="Pro residues" evidence="1">
    <location>
        <begin position="705"/>
        <end position="720"/>
    </location>
</feature>
<feature type="compositionally biased region" description="Polar residues" evidence="1">
    <location>
        <begin position="557"/>
        <end position="571"/>
    </location>
</feature>
<feature type="compositionally biased region" description="Basic and acidic residues" evidence="1">
    <location>
        <begin position="1195"/>
        <end position="1205"/>
    </location>
</feature>
<feature type="compositionally biased region" description="Basic and acidic residues" evidence="1">
    <location>
        <begin position="885"/>
        <end position="898"/>
    </location>
</feature>
<feature type="compositionally biased region" description="Low complexity" evidence="1">
    <location>
        <begin position="1229"/>
        <end position="1239"/>
    </location>
</feature>
<sequence>EKLKRSCMRTQATQTDTACGIRKSLPQLDIISPRHSKAEMISQSAQTNGGLGPHHRKLVKSLSEVSKYEGIQYEIYDLDDFDNTSHPTQNISGGLNCLQGKSSSCDIPLDNEGNQVFTNHVKTSPPKPEFKEIFIDSSPIKSRRGVLQKTLSEGEILQERRKCLSLASGYMEVDINGYSNSEEEIIAPECRRERSIDLSRSKIFSQDSLLEEDEEFHEHMFTKEIPVMPALPERKLSQVSTDSYLKCFDSNDYSSKEQLQIQLEALPLEAPSEFSSKENLQSQTEPLLIEIPTEDLSLPHDRTISEYPDSPILTPSSPIPPPDFISYQGESGDHLEPLEESMSESQVTVLQQALVASSQALTLEDSDTSSFHLTDPSSAATTPSTKHKPLVAAGSFDEDLEEESPRLRVTNKVHSFSNLSSIEDEGTSASENAISESSHIGMITDSTTSSDVDKAIASSVDNDYSSIRSGDSMQSGDSTNIKSNNLGEFENEFEHEGYDKDIVIEENIMEKLVQELKKGEISIHHQLKSSEIRDDTRKLHSPESDSSSSHFTEQETSRSPISGNTTMTSKSDLSRTDSHASNSESSDDYITATENSNGYESRRAQSLEERRISSPPQMDDIIEDEVVTPKILSPVTSEAVTDLYDVSSITEGYDCTSVTSDFETCQGDLTSPDGDTTTSASYYIDQSITDDMGFSDKKVIKPEIPPKPILLPKPDIPPKPIKLSPSKDSVTSTSPMPELEELIHENIIENQEMTQEESKTGAIKKRYSATPKVSKDDNKRFSRYFEDAGESESSDGQQNKSWSEEDREKAKQSMKLTFPPGISMFGEIPAGCPLEDQRDTKKKLKIFDGKPKKIVKIDLGSIEDITASNSRSDSSPMHQISNERSTPERTVDKTKRNSAEVTTPGMVRSPAMHEGFRLEEWTPIRTPGTPEKTVDTSDESFIEQEYPRHPPKSRSPGRRTKEFPGRKSESPGPKKESPCRQERESPMKQERQSPMRQKESPGRSKETTPIRENHNRGFRQSPSRHKRIGESPLKEIIGSRMSESPSKISHTEYDSRKRYSDLPASSPREIFDANRRHSGEILSSNVIESQNLMKPGVETGYLRSESPGNTSRERPLQIADSRALSNSQKDMHLKAVEAMRSLSPGSDNVFLSGSNEQLDEGCRPSLCIQCGERPASREGILRGTSPAAVLDKNSVEKEPPKEHTIKIRPTSHRARSEERNSFVKEWRDPSPSLSLPSGSVTAISLESGDAPRHDSDDDEKGIYTQAYRAAPWCYIAPEDEVRVWRQNLPPPQPVHQKVRVGGFEDEDIKDGEDELPEGERSQGRRDSLDSTTSEREFRRRYQTITHRMVHRKASIEMYRRLILAAFS</sequence>
<dbReference type="Proteomes" id="UP001497623">
    <property type="component" value="Unassembled WGS sequence"/>
</dbReference>
<feature type="region of interest" description="Disordered" evidence="1">
    <location>
        <begin position="751"/>
        <end position="836"/>
    </location>
</feature>
<reference evidence="2 3" key="1">
    <citation type="submission" date="2024-05" db="EMBL/GenBank/DDBJ databases">
        <authorList>
            <person name="Wallberg A."/>
        </authorList>
    </citation>
    <scope>NUCLEOTIDE SEQUENCE [LARGE SCALE GENOMIC DNA]</scope>
</reference>
<feature type="compositionally biased region" description="Basic and acidic residues" evidence="1">
    <location>
        <begin position="959"/>
        <end position="1015"/>
    </location>
</feature>
<gene>
    <name evidence="2" type="ORF">MNOR_LOCUS29134</name>
</gene>
<protein>
    <submittedName>
        <fullName evidence="2">Uncharacterized protein</fullName>
    </submittedName>
</protein>
<feature type="region of interest" description="Disordered" evidence="1">
    <location>
        <begin position="423"/>
        <end position="450"/>
    </location>
</feature>
<feature type="region of interest" description="Disordered" evidence="1">
    <location>
        <begin position="1195"/>
        <end position="1239"/>
    </location>
</feature>
<dbReference type="PANTHER" id="PTHR47644:SF1">
    <property type="entry name" value="PDZ DOMAIN-CONTAINING PROTEIN"/>
    <property type="match status" value="1"/>
</dbReference>
<evidence type="ECO:0000313" key="2">
    <source>
        <dbReference type="EMBL" id="CAL4142511.1"/>
    </source>
</evidence>
<comment type="caution">
    <text evidence="2">The sequence shown here is derived from an EMBL/GenBank/DDBJ whole genome shotgun (WGS) entry which is preliminary data.</text>
</comment>
<proteinExistence type="predicted"/>
<feature type="compositionally biased region" description="Basic and acidic residues" evidence="1">
    <location>
        <begin position="773"/>
        <end position="786"/>
    </location>
</feature>
<feature type="compositionally biased region" description="Basic and acidic residues" evidence="1">
    <location>
        <begin position="1214"/>
        <end position="1228"/>
    </location>
</feature>
<feature type="compositionally biased region" description="Basic and acidic residues" evidence="1">
    <location>
        <begin position="1317"/>
        <end position="1337"/>
    </location>
</feature>
<evidence type="ECO:0000256" key="1">
    <source>
        <dbReference type="SAM" id="MobiDB-lite"/>
    </source>
</evidence>
<evidence type="ECO:0000313" key="3">
    <source>
        <dbReference type="Proteomes" id="UP001497623"/>
    </source>
</evidence>
<accession>A0AAV2RY97</accession>
<feature type="region of interest" description="Disordered" evidence="1">
    <location>
        <begin position="463"/>
        <end position="488"/>
    </location>
</feature>